<protein>
    <submittedName>
        <fullName evidence="1">Uncharacterized protein</fullName>
    </submittedName>
</protein>
<evidence type="ECO:0000313" key="1">
    <source>
        <dbReference type="EMBL" id="QDH88382.1"/>
    </source>
</evidence>
<organism evidence="1">
    <name type="scientific">Leviviridae sp</name>
    <dbReference type="NCBI Taxonomy" id="2027243"/>
    <lineage>
        <taxon>Viruses</taxon>
        <taxon>Riboviria</taxon>
        <taxon>Orthornavirae</taxon>
        <taxon>Lenarviricota</taxon>
        <taxon>Leviviricetes</taxon>
        <taxon>Norzivirales</taxon>
        <taxon>Fiersviridae</taxon>
    </lineage>
</organism>
<accession>A0A514D436</accession>
<dbReference type="EMBL" id="MN034046">
    <property type="protein sequence ID" value="QDH88382.1"/>
    <property type="molecule type" value="Genomic_RNA"/>
</dbReference>
<sequence>MFICNSVTVETQSHALFLLACLVGDSSTPNQDRMAEQILDWVSGSQNGCAFVIHCSYSFGEKYKDVCFHFPVRSSSKQVSTAWEKIAYDFCDLNRAIEDYVSGDLLRREAFTAHMRSSIAAHMVRIGSISENTLKGIE</sequence>
<gene>
    <name evidence="1" type="ORF">H3RhizoLitter142254_000003</name>
</gene>
<reference evidence="1" key="1">
    <citation type="submission" date="2019-05" db="EMBL/GenBank/DDBJ databases">
        <title>Metatranscriptomic reconstruction reveals RNA viruses with the potential to shape carbon cycling in soil.</title>
        <authorList>
            <person name="Starr E.P."/>
            <person name="Nuccio E."/>
            <person name="Pett-Ridge J."/>
            <person name="Banfield J.F."/>
            <person name="Firestone M.K."/>
        </authorList>
    </citation>
    <scope>NUCLEOTIDE SEQUENCE</scope>
    <source>
        <strain evidence="1">H3_Rhizo_Litter_14_scaffold_2254</strain>
    </source>
</reference>
<proteinExistence type="predicted"/>
<name>A0A514D436_9VIRU</name>